<accession>A0ACB8YMK0</accession>
<reference evidence="2" key="1">
    <citation type="journal article" date="2022" name="Mol. Ecol. Resour.">
        <title>The genomes of chicory, endive, great burdock and yacon provide insights into Asteraceae palaeo-polyploidization history and plant inulin production.</title>
        <authorList>
            <person name="Fan W."/>
            <person name="Wang S."/>
            <person name="Wang H."/>
            <person name="Wang A."/>
            <person name="Jiang F."/>
            <person name="Liu H."/>
            <person name="Zhao H."/>
            <person name="Xu D."/>
            <person name="Zhang Y."/>
        </authorList>
    </citation>
    <scope>NUCLEOTIDE SEQUENCE [LARGE SCALE GENOMIC DNA]</scope>
    <source>
        <strain evidence="2">cv. Niubang</strain>
    </source>
</reference>
<keyword evidence="2" id="KW-1185">Reference proteome</keyword>
<name>A0ACB8YMK0_ARCLA</name>
<gene>
    <name evidence="1" type="ORF">L6452_34478</name>
</gene>
<comment type="caution">
    <text evidence="1">The sequence shown here is derived from an EMBL/GenBank/DDBJ whole genome shotgun (WGS) entry which is preliminary data.</text>
</comment>
<reference evidence="1 2" key="2">
    <citation type="journal article" date="2022" name="Mol. Ecol. Resour.">
        <title>The genomes of chicory, endive, great burdock and yacon provide insights into Asteraceae paleo-polyploidization history and plant inulin production.</title>
        <authorList>
            <person name="Fan W."/>
            <person name="Wang S."/>
            <person name="Wang H."/>
            <person name="Wang A."/>
            <person name="Jiang F."/>
            <person name="Liu H."/>
            <person name="Zhao H."/>
            <person name="Xu D."/>
            <person name="Zhang Y."/>
        </authorList>
    </citation>
    <scope>NUCLEOTIDE SEQUENCE [LARGE SCALE GENOMIC DNA]</scope>
    <source>
        <strain evidence="2">cv. Niubang</strain>
    </source>
</reference>
<organism evidence="1 2">
    <name type="scientific">Arctium lappa</name>
    <name type="common">Greater burdock</name>
    <name type="synonym">Lappa major</name>
    <dbReference type="NCBI Taxonomy" id="4217"/>
    <lineage>
        <taxon>Eukaryota</taxon>
        <taxon>Viridiplantae</taxon>
        <taxon>Streptophyta</taxon>
        <taxon>Embryophyta</taxon>
        <taxon>Tracheophyta</taxon>
        <taxon>Spermatophyta</taxon>
        <taxon>Magnoliopsida</taxon>
        <taxon>eudicotyledons</taxon>
        <taxon>Gunneridae</taxon>
        <taxon>Pentapetalae</taxon>
        <taxon>asterids</taxon>
        <taxon>campanulids</taxon>
        <taxon>Asterales</taxon>
        <taxon>Asteraceae</taxon>
        <taxon>Carduoideae</taxon>
        <taxon>Cardueae</taxon>
        <taxon>Arctiinae</taxon>
        <taxon>Arctium</taxon>
    </lineage>
</organism>
<evidence type="ECO:0000313" key="2">
    <source>
        <dbReference type="Proteomes" id="UP001055879"/>
    </source>
</evidence>
<sequence length="86" mass="10172">MNETKQIYGWSSSCFHDCFPNYSFTDQPLFNELNNLSFRVEESHLLDPALEIVRKQASSFIRYVHEDFRKKEDVCVPEDDGLPLRK</sequence>
<dbReference type="EMBL" id="CM042058">
    <property type="protein sequence ID" value="KAI3685240.1"/>
    <property type="molecule type" value="Genomic_DNA"/>
</dbReference>
<dbReference type="Proteomes" id="UP001055879">
    <property type="component" value="Linkage Group LG12"/>
</dbReference>
<protein>
    <submittedName>
        <fullName evidence="1">Uncharacterized protein</fullName>
    </submittedName>
</protein>
<evidence type="ECO:0000313" key="1">
    <source>
        <dbReference type="EMBL" id="KAI3685240.1"/>
    </source>
</evidence>
<proteinExistence type="predicted"/>